<dbReference type="GO" id="GO:0022857">
    <property type="term" value="F:transmembrane transporter activity"/>
    <property type="evidence" value="ECO:0007669"/>
    <property type="project" value="InterPro"/>
</dbReference>
<dbReference type="PANTHER" id="PTHR23528:SF1">
    <property type="entry name" value="MAJOR FACILITATOR SUPERFAMILY (MFS) PROFILE DOMAIN-CONTAINING PROTEIN"/>
    <property type="match status" value="1"/>
</dbReference>
<dbReference type="InterPro" id="IPR036259">
    <property type="entry name" value="MFS_trans_sf"/>
</dbReference>
<keyword evidence="1" id="KW-0812">Transmembrane</keyword>
<gene>
    <name evidence="2" type="ORF">KME25_22530</name>
</gene>
<evidence type="ECO:0000313" key="2">
    <source>
        <dbReference type="EMBL" id="MBW4547187.1"/>
    </source>
</evidence>
<dbReference type="Gene3D" id="1.20.1250.20">
    <property type="entry name" value="MFS general substrate transporter like domains"/>
    <property type="match status" value="2"/>
</dbReference>
<feature type="transmembrane region" description="Helical" evidence="1">
    <location>
        <begin position="227"/>
        <end position="246"/>
    </location>
</feature>
<accession>A0A951PQ97</accession>
<name>A0A951PQ97_9CYAN</name>
<reference evidence="2" key="2">
    <citation type="journal article" date="2022" name="Microbiol. Resour. Announc.">
        <title>Metagenome Sequencing to Explore Phylogenomics of Terrestrial Cyanobacteria.</title>
        <authorList>
            <person name="Ward R.D."/>
            <person name="Stajich J.E."/>
            <person name="Johansen J.R."/>
            <person name="Huntemann M."/>
            <person name="Clum A."/>
            <person name="Foster B."/>
            <person name="Foster B."/>
            <person name="Roux S."/>
            <person name="Palaniappan K."/>
            <person name="Varghese N."/>
            <person name="Mukherjee S."/>
            <person name="Reddy T.B.K."/>
            <person name="Daum C."/>
            <person name="Copeland A."/>
            <person name="Chen I.A."/>
            <person name="Ivanova N.N."/>
            <person name="Kyrpides N.C."/>
            <person name="Shapiro N."/>
            <person name="Eloe-Fadrosh E.A."/>
            <person name="Pietrasiak N."/>
        </authorList>
    </citation>
    <scope>NUCLEOTIDE SEQUENCE</scope>
    <source>
        <strain evidence="2">CPER-KK1</strain>
    </source>
</reference>
<dbReference type="SUPFAM" id="SSF103473">
    <property type="entry name" value="MFS general substrate transporter"/>
    <property type="match status" value="1"/>
</dbReference>
<feature type="transmembrane region" description="Helical" evidence="1">
    <location>
        <begin position="83"/>
        <end position="106"/>
    </location>
</feature>
<sequence>MSISNASPRVLWLQVWGLAAVQGGIALTWVIYNLYLLKLLTDFGFPKTLATGLLVLENILAAVMEPLMGGLSDQAQRWVGTRFPFISVGVVLASALFISIPAFLVFGSPTATIRWVLPVLMVAWALAMTVFRSPALSLLGRYAFGTNLPQAASILTLVGGLAGAMGPLANQFILSLGPIVTFSIGSFTLLVAAVALRSVNPNSSVQQETSESSLSPQSSSSWRQISIPRLALVFGAGVGVALGFRLMMQTFPQILDSQVPGANKGLILGGIFIALAVTAIPAGKLASRLGNRQAMAYGLVAMAGFMGLMVFTRNGAIASGIAIALGATFSLVSNGTIPFALSMVPPDKAGLGTGIYFSGGAVASSVFGSLFGQPESLSPIVGVLIGAAAFLAAGLFVASSGKLQAAK</sequence>
<dbReference type="InterPro" id="IPR011701">
    <property type="entry name" value="MFS"/>
</dbReference>
<proteinExistence type="predicted"/>
<evidence type="ECO:0000313" key="3">
    <source>
        <dbReference type="Proteomes" id="UP000753908"/>
    </source>
</evidence>
<dbReference type="Pfam" id="PF07690">
    <property type="entry name" value="MFS_1"/>
    <property type="match status" value="1"/>
</dbReference>
<feature type="transmembrane region" description="Helical" evidence="1">
    <location>
        <begin position="172"/>
        <end position="196"/>
    </location>
</feature>
<dbReference type="EMBL" id="JAHHIF010000037">
    <property type="protein sequence ID" value="MBW4547187.1"/>
    <property type="molecule type" value="Genomic_DNA"/>
</dbReference>
<protein>
    <submittedName>
        <fullName evidence="2">MFS transporter</fullName>
    </submittedName>
</protein>
<keyword evidence="1" id="KW-0472">Membrane</keyword>
<keyword evidence="1" id="KW-1133">Transmembrane helix</keyword>
<feature type="transmembrane region" description="Helical" evidence="1">
    <location>
        <begin position="317"/>
        <end position="341"/>
    </location>
</feature>
<organism evidence="2 3">
    <name type="scientific">Symplocastrum torsivum CPER-KK1</name>
    <dbReference type="NCBI Taxonomy" id="450513"/>
    <lineage>
        <taxon>Bacteria</taxon>
        <taxon>Bacillati</taxon>
        <taxon>Cyanobacteriota</taxon>
        <taxon>Cyanophyceae</taxon>
        <taxon>Oscillatoriophycideae</taxon>
        <taxon>Oscillatoriales</taxon>
        <taxon>Microcoleaceae</taxon>
        <taxon>Symplocastrum</taxon>
    </lineage>
</organism>
<feature type="transmembrane region" description="Helical" evidence="1">
    <location>
        <begin position="52"/>
        <end position="71"/>
    </location>
</feature>
<comment type="caution">
    <text evidence="2">The sequence shown here is derived from an EMBL/GenBank/DDBJ whole genome shotgun (WGS) entry which is preliminary data.</text>
</comment>
<feature type="transmembrane region" description="Helical" evidence="1">
    <location>
        <begin position="266"/>
        <end position="282"/>
    </location>
</feature>
<feature type="transmembrane region" description="Helical" evidence="1">
    <location>
        <begin position="294"/>
        <end position="311"/>
    </location>
</feature>
<dbReference type="AlphaFoldDB" id="A0A951PQ97"/>
<reference evidence="2" key="1">
    <citation type="submission" date="2021-05" db="EMBL/GenBank/DDBJ databases">
        <authorList>
            <person name="Pietrasiak N."/>
            <person name="Ward R."/>
            <person name="Stajich J.E."/>
            <person name="Kurbessoian T."/>
        </authorList>
    </citation>
    <scope>NUCLEOTIDE SEQUENCE</scope>
    <source>
        <strain evidence="2">CPER-KK1</strain>
    </source>
</reference>
<evidence type="ECO:0000256" key="1">
    <source>
        <dbReference type="SAM" id="Phobius"/>
    </source>
</evidence>
<feature type="transmembrane region" description="Helical" evidence="1">
    <location>
        <begin position="12"/>
        <end position="32"/>
    </location>
</feature>
<dbReference type="Proteomes" id="UP000753908">
    <property type="component" value="Unassembled WGS sequence"/>
</dbReference>
<feature type="transmembrane region" description="Helical" evidence="1">
    <location>
        <begin position="112"/>
        <end position="131"/>
    </location>
</feature>
<feature type="transmembrane region" description="Helical" evidence="1">
    <location>
        <begin position="353"/>
        <end position="371"/>
    </location>
</feature>
<feature type="transmembrane region" description="Helical" evidence="1">
    <location>
        <begin position="143"/>
        <end position="166"/>
    </location>
</feature>
<feature type="transmembrane region" description="Helical" evidence="1">
    <location>
        <begin position="377"/>
        <end position="398"/>
    </location>
</feature>
<dbReference type="PANTHER" id="PTHR23528">
    <property type="match status" value="1"/>
</dbReference>